<keyword evidence="2 5" id="KW-1005">Bacterial flagellum biogenesis</keyword>
<dbReference type="RefSeq" id="WP_004619102.1">
    <property type="nucleotide sequence ID" value="NZ_ACXX02000006.1"/>
</dbReference>
<dbReference type="eggNOG" id="COG1699">
    <property type="taxonomic scope" value="Bacteria"/>
</dbReference>
<dbReference type="GO" id="GO:0044780">
    <property type="term" value="P:bacterial-type flagellum assembly"/>
    <property type="evidence" value="ECO:0007669"/>
    <property type="project" value="UniProtKB-UniRule"/>
</dbReference>
<dbReference type="OrthoDB" id="9801235at2"/>
<dbReference type="NCBIfam" id="NF009798">
    <property type="entry name" value="PRK13285.2-1"/>
    <property type="match status" value="1"/>
</dbReference>
<dbReference type="NCBIfam" id="NF009793">
    <property type="entry name" value="PRK13285.1-1"/>
    <property type="match status" value="1"/>
</dbReference>
<keyword evidence="3 5" id="KW-0810">Translation regulation</keyword>
<organism evidence="6 7">
    <name type="scientific">Ruminiclostridium papyrosolvens DSM 2782</name>
    <dbReference type="NCBI Taxonomy" id="588581"/>
    <lineage>
        <taxon>Bacteria</taxon>
        <taxon>Bacillati</taxon>
        <taxon>Bacillota</taxon>
        <taxon>Clostridia</taxon>
        <taxon>Eubacteriales</taxon>
        <taxon>Oscillospiraceae</taxon>
        <taxon>Ruminiclostridium</taxon>
    </lineage>
</organism>
<dbReference type="GO" id="GO:0006417">
    <property type="term" value="P:regulation of translation"/>
    <property type="evidence" value="ECO:0007669"/>
    <property type="project" value="UniProtKB-KW"/>
</dbReference>
<dbReference type="SUPFAM" id="SSF141457">
    <property type="entry name" value="BH3618-like"/>
    <property type="match status" value="1"/>
</dbReference>
<gene>
    <name evidence="5" type="primary">fliW</name>
    <name evidence="6" type="ORF">Cpap_2169</name>
</gene>
<dbReference type="Pfam" id="PF02623">
    <property type="entry name" value="FliW"/>
    <property type="match status" value="1"/>
</dbReference>
<dbReference type="InterPro" id="IPR003775">
    <property type="entry name" value="Flagellar_assembly_factor_FliW"/>
</dbReference>
<name>F1TCP9_9FIRM</name>
<reference evidence="6" key="2">
    <citation type="submission" date="2011-01" db="EMBL/GenBank/DDBJ databases">
        <title>The Non-contiguous Finished genome of Clostridium papyrosolvens.</title>
        <authorList>
            <person name="Lucas S."/>
            <person name="Copeland A."/>
            <person name="Lapidus A."/>
            <person name="Cheng J.-F."/>
            <person name="Goodwin L."/>
            <person name="Pitluck S."/>
            <person name="Misra M."/>
            <person name="Chertkov O."/>
            <person name="Detter J.C."/>
            <person name="Han C."/>
            <person name="Tapia R."/>
            <person name="Land M."/>
            <person name="Hauser L."/>
            <person name="Kyrpides N."/>
            <person name="Ivanova N."/>
            <person name="Pagani I."/>
            <person name="Mouttaki H."/>
            <person name="He Z."/>
            <person name="Zhou J."/>
            <person name="Hemme C.L."/>
            <person name="Woyke T."/>
        </authorList>
    </citation>
    <scope>NUCLEOTIDE SEQUENCE [LARGE SCALE GENOMIC DNA]</scope>
    <source>
        <strain evidence="6">DSM 2782</strain>
    </source>
</reference>
<dbReference type="Gene3D" id="2.30.290.10">
    <property type="entry name" value="BH3618-like"/>
    <property type="match status" value="1"/>
</dbReference>
<evidence type="ECO:0000256" key="5">
    <source>
        <dbReference type="HAMAP-Rule" id="MF_01185"/>
    </source>
</evidence>
<sequence>MLLKTTHFGEIDIKDEDIIEFSKGIVGFEDIHRYGIIRNEDSDSPFSWIQAIEKPELAFAVIDPFAIKRDYDFILNDEYVKALEIEDPSQVNVFAIVVVPEDLKKISMNLKAPVIINTNNRKAAQVILDTDEYTVRHYIMDELQKQEV</sequence>
<evidence type="ECO:0000256" key="4">
    <source>
        <dbReference type="ARBA" id="ARBA00023186"/>
    </source>
</evidence>
<dbReference type="EMBL" id="ACXX02000006">
    <property type="protein sequence ID" value="EGD47766.1"/>
    <property type="molecule type" value="Genomic_DNA"/>
</dbReference>
<comment type="caution">
    <text evidence="6">The sequence shown here is derived from an EMBL/GenBank/DDBJ whole genome shotgun (WGS) entry which is preliminary data.</text>
</comment>
<keyword evidence="7" id="KW-1185">Reference proteome</keyword>
<evidence type="ECO:0000313" key="7">
    <source>
        <dbReference type="Proteomes" id="UP000003860"/>
    </source>
</evidence>
<accession>F1TCP9</accession>
<dbReference type="HAMAP" id="MF_01185">
    <property type="entry name" value="FliW"/>
    <property type="match status" value="1"/>
</dbReference>
<comment type="subcellular location">
    <subcellularLocation>
        <location evidence="5">Cytoplasm</location>
    </subcellularLocation>
</comment>
<reference evidence="6" key="1">
    <citation type="submission" date="2009-07" db="EMBL/GenBank/DDBJ databases">
        <authorList>
            <consortium name="US DOE Joint Genome Institute (JGI-PGF)"/>
            <person name="Lucas S."/>
            <person name="Copeland A."/>
            <person name="Lapidus A."/>
            <person name="Glavina del Rio T."/>
            <person name="Tice H."/>
            <person name="Bruce D."/>
            <person name="Goodwin L."/>
            <person name="Pitluck S."/>
            <person name="Larimer F."/>
            <person name="Land M.L."/>
            <person name="Mouttaki H."/>
            <person name="He Z."/>
            <person name="Zhou J."/>
            <person name="Hemme C.L."/>
        </authorList>
    </citation>
    <scope>NUCLEOTIDE SEQUENCE [LARGE SCALE GENOMIC DNA]</scope>
    <source>
        <strain evidence="6">DSM 2782</strain>
    </source>
</reference>
<evidence type="ECO:0000256" key="1">
    <source>
        <dbReference type="ARBA" id="ARBA00022490"/>
    </source>
</evidence>
<dbReference type="Proteomes" id="UP000003860">
    <property type="component" value="Unassembled WGS sequence"/>
</dbReference>
<evidence type="ECO:0000256" key="3">
    <source>
        <dbReference type="ARBA" id="ARBA00022845"/>
    </source>
</evidence>
<dbReference type="InterPro" id="IPR024046">
    <property type="entry name" value="Flagellar_assmbl_FliW_dom_sf"/>
</dbReference>
<dbReference type="PANTHER" id="PTHR39190">
    <property type="entry name" value="FLAGELLAR ASSEMBLY FACTOR FLIW"/>
    <property type="match status" value="1"/>
</dbReference>
<dbReference type="AlphaFoldDB" id="F1TCP9"/>
<dbReference type="STRING" id="588581.Cpap_2169"/>
<protein>
    <recommendedName>
        <fullName evidence="5">Flagellar assembly factor FliW</fullName>
    </recommendedName>
</protein>
<dbReference type="PANTHER" id="PTHR39190:SF1">
    <property type="entry name" value="FLAGELLAR ASSEMBLY FACTOR FLIW"/>
    <property type="match status" value="1"/>
</dbReference>
<dbReference type="GO" id="GO:0005737">
    <property type="term" value="C:cytoplasm"/>
    <property type="evidence" value="ECO:0007669"/>
    <property type="project" value="UniProtKB-SubCell"/>
</dbReference>
<keyword evidence="1 5" id="KW-0963">Cytoplasm</keyword>
<keyword evidence="4 5" id="KW-0143">Chaperone</keyword>
<comment type="subunit">
    <text evidence="5">Interacts with translational regulator CsrA and flagellin(s).</text>
</comment>
<comment type="function">
    <text evidence="5">Acts as an anti-CsrA protein, binds CsrA and prevents it from repressing translation of its target genes, one of which is flagellin. Binds to flagellin and participates in the assembly of the flagellum.</text>
</comment>
<comment type="similarity">
    <text evidence="5">Belongs to the FliW family.</text>
</comment>
<proteinExistence type="inferred from homology"/>
<evidence type="ECO:0000313" key="6">
    <source>
        <dbReference type="EMBL" id="EGD47766.1"/>
    </source>
</evidence>
<evidence type="ECO:0000256" key="2">
    <source>
        <dbReference type="ARBA" id="ARBA00022795"/>
    </source>
</evidence>